<dbReference type="Proteomes" id="UP000591131">
    <property type="component" value="Unassembled WGS sequence"/>
</dbReference>
<gene>
    <name evidence="1" type="ORF">FOL47_000876</name>
</gene>
<accession>A0A7J6KVZ6</accession>
<proteinExistence type="predicted"/>
<reference evidence="1 2" key="1">
    <citation type="submission" date="2020-04" db="EMBL/GenBank/DDBJ databases">
        <title>Perkinsus chesapeaki whole genome sequence.</title>
        <authorList>
            <person name="Bogema D.R."/>
        </authorList>
    </citation>
    <scope>NUCLEOTIDE SEQUENCE [LARGE SCALE GENOMIC DNA]</scope>
    <source>
        <strain evidence="1">ATCC PRA-425</strain>
    </source>
</reference>
<evidence type="ECO:0000313" key="1">
    <source>
        <dbReference type="EMBL" id="KAF4650769.1"/>
    </source>
</evidence>
<sequence length="144" mass="15954">PSLALDGLGEDVRLVFDNLSRADSSLGRVGSGLAAMISWSRSSRSRSSSHCFKDLHIPAKLWLWHRLDAYLQGASLFVVDVCISLSTSVLKYGLMSSLLSSKLLKDCMRKEMPYPGLRSISASSTLHVDNMSLDVKLRDERNRP</sequence>
<name>A0A7J6KVZ6_PERCH</name>
<protein>
    <submittedName>
        <fullName evidence="1">Uncharacterized protein</fullName>
    </submittedName>
</protein>
<keyword evidence="2" id="KW-1185">Reference proteome</keyword>
<evidence type="ECO:0000313" key="2">
    <source>
        <dbReference type="Proteomes" id="UP000591131"/>
    </source>
</evidence>
<dbReference type="AlphaFoldDB" id="A0A7J6KVZ6"/>
<dbReference type="EMBL" id="JAAPAO010001184">
    <property type="protein sequence ID" value="KAF4650769.1"/>
    <property type="molecule type" value="Genomic_DNA"/>
</dbReference>
<feature type="non-terminal residue" evidence="1">
    <location>
        <position position="144"/>
    </location>
</feature>
<comment type="caution">
    <text evidence="1">The sequence shown here is derived from an EMBL/GenBank/DDBJ whole genome shotgun (WGS) entry which is preliminary data.</text>
</comment>
<feature type="non-terminal residue" evidence="1">
    <location>
        <position position="1"/>
    </location>
</feature>
<organism evidence="1 2">
    <name type="scientific">Perkinsus chesapeaki</name>
    <name type="common">Clam parasite</name>
    <name type="synonym">Perkinsus andrewsi</name>
    <dbReference type="NCBI Taxonomy" id="330153"/>
    <lineage>
        <taxon>Eukaryota</taxon>
        <taxon>Sar</taxon>
        <taxon>Alveolata</taxon>
        <taxon>Perkinsozoa</taxon>
        <taxon>Perkinsea</taxon>
        <taxon>Perkinsida</taxon>
        <taxon>Perkinsidae</taxon>
        <taxon>Perkinsus</taxon>
    </lineage>
</organism>